<organism evidence="2 3">
    <name type="scientific">Brassica cretica</name>
    <name type="common">Mustard</name>
    <dbReference type="NCBI Taxonomy" id="69181"/>
    <lineage>
        <taxon>Eukaryota</taxon>
        <taxon>Viridiplantae</taxon>
        <taxon>Streptophyta</taxon>
        <taxon>Embryophyta</taxon>
        <taxon>Tracheophyta</taxon>
        <taxon>Spermatophyta</taxon>
        <taxon>Magnoliopsida</taxon>
        <taxon>eudicotyledons</taxon>
        <taxon>Gunneridae</taxon>
        <taxon>Pentapetalae</taxon>
        <taxon>rosids</taxon>
        <taxon>malvids</taxon>
        <taxon>Brassicales</taxon>
        <taxon>Brassicaceae</taxon>
        <taxon>Brassiceae</taxon>
        <taxon>Brassica</taxon>
    </lineage>
</organism>
<evidence type="ECO:0000256" key="1">
    <source>
        <dbReference type="SAM" id="MobiDB-lite"/>
    </source>
</evidence>
<feature type="region of interest" description="Disordered" evidence="1">
    <location>
        <begin position="227"/>
        <end position="267"/>
    </location>
</feature>
<protein>
    <submittedName>
        <fullName evidence="2">Uncharacterized protein</fullName>
    </submittedName>
</protein>
<evidence type="ECO:0000313" key="2">
    <source>
        <dbReference type="EMBL" id="KAF3531967.1"/>
    </source>
</evidence>
<gene>
    <name evidence="2" type="ORF">DY000_02037112</name>
</gene>
<dbReference type="EMBL" id="QGKV02001507">
    <property type="protein sequence ID" value="KAF3531967.1"/>
    <property type="molecule type" value="Genomic_DNA"/>
</dbReference>
<name>A0ABQ7BI10_BRACR</name>
<feature type="compositionally biased region" description="Polar residues" evidence="1">
    <location>
        <begin position="244"/>
        <end position="267"/>
    </location>
</feature>
<keyword evidence="3" id="KW-1185">Reference proteome</keyword>
<comment type="caution">
    <text evidence="2">The sequence shown here is derived from an EMBL/GenBank/DDBJ whole genome shotgun (WGS) entry which is preliminary data.</text>
</comment>
<proteinExistence type="predicted"/>
<evidence type="ECO:0000313" key="3">
    <source>
        <dbReference type="Proteomes" id="UP000266723"/>
    </source>
</evidence>
<reference evidence="2 3" key="1">
    <citation type="journal article" date="2020" name="BMC Genomics">
        <title>Intraspecific diversification of the crop wild relative Brassica cretica Lam. using demographic model selection.</title>
        <authorList>
            <person name="Kioukis A."/>
            <person name="Michalopoulou V.A."/>
            <person name="Briers L."/>
            <person name="Pirintsos S."/>
            <person name="Studholme D.J."/>
            <person name="Pavlidis P."/>
            <person name="Sarris P.F."/>
        </authorList>
    </citation>
    <scope>NUCLEOTIDE SEQUENCE [LARGE SCALE GENOMIC DNA]</scope>
    <source>
        <strain evidence="3">cv. PFS-1207/04</strain>
    </source>
</reference>
<accession>A0ABQ7BI10</accession>
<dbReference type="Proteomes" id="UP000266723">
    <property type="component" value="Unassembled WGS sequence"/>
</dbReference>
<sequence>MKRESWTKCLAARRCKQEAQPARRSLVGAQVECVSSLSCLRPVAQVWAVTEPVGWPKMAMDRWALLVRPWAWAICVGFSLTCLGVDKQAQDVWHARASVRSRPGFPYRRSECSLSLSSILANHYIRQFNKHVPYCLSALFGSKTDPYTPSLLSSCFPSILSSQLDQILNRIPLFLSHSANHPHMTQVNKERRLGLQPAIQNRQYASLVSVPEPVPDHIRISQYTVGSTSLDPASSPHGHPALEPSSSSNTLMFQSALSSSRTAQTKP</sequence>